<proteinExistence type="predicted"/>
<evidence type="ECO:0000313" key="1">
    <source>
        <dbReference type="EMBL" id="GGE38913.1"/>
    </source>
</evidence>
<gene>
    <name evidence="1" type="ORF">GCM10011360_28320</name>
</gene>
<dbReference type="RefSeq" id="WP_188478293.1">
    <property type="nucleotide sequence ID" value="NZ_BMFJ01000001.1"/>
</dbReference>
<comment type="caution">
    <text evidence="1">The sequence shown here is derived from an EMBL/GenBank/DDBJ whole genome shotgun (WGS) entry which is preliminary data.</text>
</comment>
<dbReference type="SUPFAM" id="SSF52540">
    <property type="entry name" value="P-loop containing nucleoside triphosphate hydrolases"/>
    <property type="match status" value="1"/>
</dbReference>
<evidence type="ECO:0000313" key="2">
    <source>
        <dbReference type="Proteomes" id="UP000612855"/>
    </source>
</evidence>
<dbReference type="InterPro" id="IPR027417">
    <property type="entry name" value="P-loop_NTPase"/>
</dbReference>
<accession>A0A917EG65</accession>
<organism evidence="1 2">
    <name type="scientific">Primorskyibacter flagellatus</name>
    <dbReference type="NCBI Taxonomy" id="1387277"/>
    <lineage>
        <taxon>Bacteria</taxon>
        <taxon>Pseudomonadati</taxon>
        <taxon>Pseudomonadota</taxon>
        <taxon>Alphaproteobacteria</taxon>
        <taxon>Rhodobacterales</taxon>
        <taxon>Roseobacteraceae</taxon>
        <taxon>Primorskyibacter</taxon>
    </lineage>
</organism>
<keyword evidence="2" id="KW-1185">Reference proteome</keyword>
<reference evidence="2" key="1">
    <citation type="journal article" date="2019" name="Int. J. Syst. Evol. Microbiol.">
        <title>The Global Catalogue of Microorganisms (GCM) 10K type strain sequencing project: providing services to taxonomists for standard genome sequencing and annotation.</title>
        <authorList>
            <consortium name="The Broad Institute Genomics Platform"/>
            <consortium name="The Broad Institute Genome Sequencing Center for Infectious Disease"/>
            <person name="Wu L."/>
            <person name="Ma J."/>
        </authorList>
    </citation>
    <scope>NUCLEOTIDE SEQUENCE [LARGE SCALE GENOMIC DNA]</scope>
    <source>
        <strain evidence="2">CGMCC 1.12664</strain>
    </source>
</reference>
<dbReference type="EMBL" id="BMFJ01000001">
    <property type="protein sequence ID" value="GGE38913.1"/>
    <property type="molecule type" value="Genomic_DNA"/>
</dbReference>
<dbReference type="Proteomes" id="UP000612855">
    <property type="component" value="Unassembled WGS sequence"/>
</dbReference>
<protein>
    <recommendedName>
        <fullName evidence="3">Sulfotransferase family protein</fullName>
    </recommendedName>
</protein>
<dbReference type="Gene3D" id="3.40.50.300">
    <property type="entry name" value="P-loop containing nucleotide triphosphate hydrolases"/>
    <property type="match status" value="1"/>
</dbReference>
<dbReference type="Pfam" id="PF13469">
    <property type="entry name" value="Sulfotransfer_3"/>
    <property type="match status" value="1"/>
</dbReference>
<name>A0A917EG65_9RHOB</name>
<sequence>MTRYLFIGGLHRSGTSLLARLVARHPDISAITGSPAPENEGCFLQGAIPHTAVHGRPMHFATDPDQHHVEGSRYDSLDVRARIEADWNAWFDPSRPWRLEKSPVNLTRMRLYQQLFPMAQFVVIVRHPEMVAAAVAKWVEATPAALVDHWLAAHRRVLDDLPYLHAVCVIRYEDLCRDPSRTVAGIHRFMDLAPNDTARDEAIRNGNADYPRPSGLDETLTDWGYGPCGRVAPWEPFVRHPLRSVRERTMRALTDQ</sequence>
<dbReference type="AlphaFoldDB" id="A0A917EG65"/>
<evidence type="ECO:0008006" key="3">
    <source>
        <dbReference type="Google" id="ProtNLM"/>
    </source>
</evidence>